<reference evidence="1 2" key="1">
    <citation type="journal article" date="2020" name="Cell">
        <title>Large-Scale Comparative Analyses of Tick Genomes Elucidate Their Genetic Diversity and Vector Capacities.</title>
        <authorList>
            <consortium name="Tick Genome and Microbiome Consortium (TIGMIC)"/>
            <person name="Jia N."/>
            <person name="Wang J."/>
            <person name="Shi W."/>
            <person name="Du L."/>
            <person name="Sun Y."/>
            <person name="Zhan W."/>
            <person name="Jiang J.F."/>
            <person name="Wang Q."/>
            <person name="Zhang B."/>
            <person name="Ji P."/>
            <person name="Bell-Sakyi L."/>
            <person name="Cui X.M."/>
            <person name="Yuan T.T."/>
            <person name="Jiang B.G."/>
            <person name="Yang W.F."/>
            <person name="Lam T.T."/>
            <person name="Chang Q.C."/>
            <person name="Ding S.J."/>
            <person name="Wang X.J."/>
            <person name="Zhu J.G."/>
            <person name="Ruan X.D."/>
            <person name="Zhao L."/>
            <person name="Wei J.T."/>
            <person name="Ye R.Z."/>
            <person name="Que T.C."/>
            <person name="Du C.H."/>
            <person name="Zhou Y.H."/>
            <person name="Cheng J.X."/>
            <person name="Dai P.F."/>
            <person name="Guo W.B."/>
            <person name="Han X.H."/>
            <person name="Huang E.J."/>
            <person name="Li L.F."/>
            <person name="Wei W."/>
            <person name="Gao Y.C."/>
            <person name="Liu J.Z."/>
            <person name="Shao H.Z."/>
            <person name="Wang X."/>
            <person name="Wang C.C."/>
            <person name="Yang T.C."/>
            <person name="Huo Q.B."/>
            <person name="Li W."/>
            <person name="Chen H.Y."/>
            <person name="Chen S.E."/>
            <person name="Zhou L.G."/>
            <person name="Ni X.B."/>
            <person name="Tian J.H."/>
            <person name="Sheng Y."/>
            <person name="Liu T."/>
            <person name="Pan Y.S."/>
            <person name="Xia L.Y."/>
            <person name="Li J."/>
            <person name="Zhao F."/>
            <person name="Cao W.C."/>
        </authorList>
    </citation>
    <scope>NUCLEOTIDE SEQUENCE [LARGE SCALE GENOMIC DNA]</scope>
    <source>
        <strain evidence="1">Iper-2018</strain>
    </source>
</reference>
<evidence type="ECO:0000313" key="1">
    <source>
        <dbReference type="EMBL" id="KAG0437580.1"/>
    </source>
</evidence>
<evidence type="ECO:0000313" key="2">
    <source>
        <dbReference type="Proteomes" id="UP000805193"/>
    </source>
</evidence>
<proteinExistence type="predicted"/>
<name>A0AC60QPD2_IXOPE</name>
<comment type="caution">
    <text evidence="1">The sequence shown here is derived from an EMBL/GenBank/DDBJ whole genome shotgun (WGS) entry which is preliminary data.</text>
</comment>
<keyword evidence="2" id="KW-1185">Reference proteome</keyword>
<dbReference type="Proteomes" id="UP000805193">
    <property type="component" value="Unassembled WGS sequence"/>
</dbReference>
<sequence length="472" mass="52703">MKEATQVTEFLWERLRASYPKKQEVPRDVKGNVVFLGGASATPEVMKILNKGPKFATEPAVKPSEMLALVLEDDHGDASFPKVKWAILEEVQRNVKKSEIAHKYEIALSTTTKNGDKIDTALNNYAGSVNQKKLSKPLYNYVEEALYKWLPGPEPSQTLSVLLPVPSPEPGPSQPIPSEPSQARPQPPCVAEELSQSPPVLTPVPSPAPSHEPDSALPTNPVARSLKRKAPEDSSSDKRRLMTPKTRLIQNLRVRVSKLKKKLTFSAKRTATRSQMLEQLKSCVSVNVYNFVLSQVQAFSVRPRGMRWTAGDKRLALNLYLKSPAAYRVLKRYLQLPSKSFDEMHVKAQLQYSTASDSVLWEQLQAEGLSFLMTNRLNQDCNSFFVIRQKGGFQDSPDTEQFKASVKALMTENLMQSNRVTNCEEDLDEVLLCASSFPLGNLPPDVIGGRMQTMIMSLGLPIPQPEVDIRQF</sequence>
<dbReference type="EMBL" id="JABSTQ010006277">
    <property type="protein sequence ID" value="KAG0437580.1"/>
    <property type="molecule type" value="Genomic_DNA"/>
</dbReference>
<accession>A0AC60QPD2</accession>
<protein>
    <submittedName>
        <fullName evidence="1">Uncharacterized protein</fullName>
    </submittedName>
</protein>
<organism evidence="1 2">
    <name type="scientific">Ixodes persulcatus</name>
    <name type="common">Taiga tick</name>
    <dbReference type="NCBI Taxonomy" id="34615"/>
    <lineage>
        <taxon>Eukaryota</taxon>
        <taxon>Metazoa</taxon>
        <taxon>Ecdysozoa</taxon>
        <taxon>Arthropoda</taxon>
        <taxon>Chelicerata</taxon>
        <taxon>Arachnida</taxon>
        <taxon>Acari</taxon>
        <taxon>Parasitiformes</taxon>
        <taxon>Ixodida</taxon>
        <taxon>Ixodoidea</taxon>
        <taxon>Ixodidae</taxon>
        <taxon>Ixodinae</taxon>
        <taxon>Ixodes</taxon>
    </lineage>
</organism>
<gene>
    <name evidence="1" type="ORF">HPB47_017378</name>
</gene>